<name>A0ABV9XHL5_9ACTN</name>
<sequence>MTEIPMNEQSEQEGLPFYSDDEHQLTPEDLDGVLLPGEDD</sequence>
<comment type="caution">
    <text evidence="2">The sequence shown here is derived from an EMBL/GenBank/DDBJ whole genome shotgun (WGS) entry which is preliminary data.</text>
</comment>
<dbReference type="EMBL" id="JBHSJD010000014">
    <property type="protein sequence ID" value="MFC5024477.1"/>
    <property type="molecule type" value="Genomic_DNA"/>
</dbReference>
<evidence type="ECO:0000256" key="1">
    <source>
        <dbReference type="SAM" id="MobiDB-lite"/>
    </source>
</evidence>
<accession>A0ABV9XHL5</accession>
<feature type="region of interest" description="Disordered" evidence="1">
    <location>
        <begin position="1"/>
        <end position="40"/>
    </location>
</feature>
<dbReference type="Proteomes" id="UP001595829">
    <property type="component" value="Unassembled WGS sequence"/>
</dbReference>
<proteinExistence type="predicted"/>
<evidence type="ECO:0000313" key="2">
    <source>
        <dbReference type="EMBL" id="MFC5024477.1"/>
    </source>
</evidence>
<reference evidence="3" key="1">
    <citation type="journal article" date="2019" name="Int. J. Syst. Evol. Microbiol.">
        <title>The Global Catalogue of Microorganisms (GCM) 10K type strain sequencing project: providing services to taxonomists for standard genome sequencing and annotation.</title>
        <authorList>
            <consortium name="The Broad Institute Genomics Platform"/>
            <consortium name="The Broad Institute Genome Sequencing Center for Infectious Disease"/>
            <person name="Wu L."/>
            <person name="Ma J."/>
        </authorList>
    </citation>
    <scope>NUCLEOTIDE SEQUENCE [LARGE SCALE GENOMIC DNA]</scope>
    <source>
        <strain evidence="3">CGMCC 4.1648</strain>
    </source>
</reference>
<keyword evidence="3" id="KW-1185">Reference proteome</keyword>
<protein>
    <submittedName>
        <fullName evidence="2">Uncharacterized protein</fullName>
    </submittedName>
</protein>
<organism evidence="2 3">
    <name type="scientific">Streptomyces coeruleoprunus</name>
    <dbReference type="NCBI Taxonomy" id="285563"/>
    <lineage>
        <taxon>Bacteria</taxon>
        <taxon>Bacillati</taxon>
        <taxon>Actinomycetota</taxon>
        <taxon>Actinomycetes</taxon>
        <taxon>Kitasatosporales</taxon>
        <taxon>Streptomycetaceae</taxon>
        <taxon>Streptomyces</taxon>
    </lineage>
</organism>
<dbReference type="RefSeq" id="WP_345686754.1">
    <property type="nucleotide sequence ID" value="NZ_BAABIT010000001.1"/>
</dbReference>
<gene>
    <name evidence="2" type="ORF">ACFPM3_20315</name>
</gene>
<evidence type="ECO:0000313" key="3">
    <source>
        <dbReference type="Proteomes" id="UP001595829"/>
    </source>
</evidence>